<evidence type="ECO:0000256" key="4">
    <source>
        <dbReference type="ARBA" id="ARBA00022989"/>
    </source>
</evidence>
<feature type="transmembrane region" description="Helical" evidence="6">
    <location>
        <begin position="182"/>
        <end position="202"/>
    </location>
</feature>
<name>A0AA43RIG9_9ACTN</name>
<dbReference type="PANTHER" id="PTHR30250:SF11">
    <property type="entry name" value="O-ANTIGEN TRANSPORTER-RELATED"/>
    <property type="match status" value="1"/>
</dbReference>
<dbReference type="Proteomes" id="UP001168575">
    <property type="component" value="Unassembled WGS sequence"/>
</dbReference>
<evidence type="ECO:0000256" key="2">
    <source>
        <dbReference type="ARBA" id="ARBA00022475"/>
    </source>
</evidence>
<keyword evidence="4 6" id="KW-1133">Transmembrane helix</keyword>
<dbReference type="PANTHER" id="PTHR30250">
    <property type="entry name" value="PST FAMILY PREDICTED COLANIC ACID TRANSPORTER"/>
    <property type="match status" value="1"/>
</dbReference>
<dbReference type="EMBL" id="JAUMVS010000002">
    <property type="protein sequence ID" value="MDO4841100.1"/>
    <property type="molecule type" value="Genomic_DNA"/>
</dbReference>
<feature type="transmembrane region" description="Helical" evidence="6">
    <location>
        <begin position="241"/>
        <end position="265"/>
    </location>
</feature>
<comment type="caution">
    <text evidence="7">The sequence shown here is derived from an EMBL/GenBank/DDBJ whole genome shotgun (WGS) entry which is preliminary data.</text>
</comment>
<keyword evidence="3 6" id="KW-0812">Transmembrane</keyword>
<evidence type="ECO:0000313" key="7">
    <source>
        <dbReference type="EMBL" id="MDO4841100.1"/>
    </source>
</evidence>
<reference evidence="7" key="1">
    <citation type="submission" date="2023-07" db="EMBL/GenBank/DDBJ databases">
        <title>Between Cages and Wild: Unraveling the Impact of Captivity on Animal Microbiomes and Antimicrobial Resistance.</title>
        <authorList>
            <person name="Schmartz G.P."/>
            <person name="Rehner J."/>
            <person name="Schuff M.J."/>
            <person name="Becker S.L."/>
            <person name="Kravczyk M."/>
            <person name="Gurevich A."/>
            <person name="Francke R."/>
            <person name="Mueller R."/>
            <person name="Keller V."/>
            <person name="Keller A."/>
        </authorList>
    </citation>
    <scope>NUCLEOTIDE SEQUENCE</scope>
    <source>
        <strain evidence="7">S12M_St_49</strain>
    </source>
</reference>
<dbReference type="AlphaFoldDB" id="A0AA43RIG9"/>
<sequence>MSKAIEKYHAMPVQAKAAIWFAICSVITKCISMITVPIFTRLMTTEQYGVYSVYNSWLQMVTVVATLRLDYAVFNKGMSKFPEERDTYTVSMQTFTSIIVVFLALVYIPFADIINSYTGLSTFITLMMFLEIVFTAGVSYWMTRRRYEYKYRSIILTTLLISVGNALLGVAGVLIFEQKDVARIASCVLVYCIVGTVIYIVNISRGGVLIKWRFIKFALAFNLPLLPHYAAMYVIDSFDLIMIQAMVGFSAAAIYSVACSLGNVLKIVTNSINNAIVPWMYEMLGACEYKKLGKATSLVILVPVVPVLLLILVAPEVIWLFGGDTYAEA</sequence>
<feature type="transmembrane region" description="Helical" evidence="6">
    <location>
        <begin position="90"/>
        <end position="110"/>
    </location>
</feature>
<dbReference type="GO" id="GO:0005886">
    <property type="term" value="C:plasma membrane"/>
    <property type="evidence" value="ECO:0007669"/>
    <property type="project" value="UniProtKB-SubCell"/>
</dbReference>
<keyword evidence="2" id="KW-1003">Cell membrane</keyword>
<keyword evidence="8" id="KW-1185">Reference proteome</keyword>
<dbReference type="Pfam" id="PF01943">
    <property type="entry name" value="Polysacc_synt"/>
    <property type="match status" value="1"/>
</dbReference>
<feature type="transmembrane region" description="Helical" evidence="6">
    <location>
        <begin position="20"/>
        <end position="39"/>
    </location>
</feature>
<feature type="transmembrane region" description="Helical" evidence="6">
    <location>
        <begin position="154"/>
        <end position="176"/>
    </location>
</feature>
<feature type="transmembrane region" description="Helical" evidence="6">
    <location>
        <begin position="298"/>
        <end position="321"/>
    </location>
</feature>
<evidence type="ECO:0000313" key="8">
    <source>
        <dbReference type="Proteomes" id="UP001168575"/>
    </source>
</evidence>
<gene>
    <name evidence="7" type="ORF">Q3982_00275</name>
</gene>
<evidence type="ECO:0000256" key="5">
    <source>
        <dbReference type="ARBA" id="ARBA00023136"/>
    </source>
</evidence>
<evidence type="ECO:0000256" key="1">
    <source>
        <dbReference type="ARBA" id="ARBA00004651"/>
    </source>
</evidence>
<organism evidence="7 8">
    <name type="scientific">Phoenicibacter congonensis</name>
    <dbReference type="NCBI Taxonomy" id="1944646"/>
    <lineage>
        <taxon>Bacteria</taxon>
        <taxon>Bacillati</taxon>
        <taxon>Actinomycetota</taxon>
        <taxon>Coriobacteriia</taxon>
        <taxon>Eggerthellales</taxon>
        <taxon>Eggerthellaceae</taxon>
        <taxon>Phoenicibacter</taxon>
    </lineage>
</organism>
<proteinExistence type="predicted"/>
<dbReference type="InterPro" id="IPR050833">
    <property type="entry name" value="Poly_Biosynth_Transport"/>
</dbReference>
<evidence type="ECO:0000256" key="6">
    <source>
        <dbReference type="SAM" id="Phobius"/>
    </source>
</evidence>
<dbReference type="InterPro" id="IPR002797">
    <property type="entry name" value="Polysacc_synth"/>
</dbReference>
<protein>
    <submittedName>
        <fullName evidence="7">Oligosaccharide flippase family protein</fullName>
    </submittedName>
</protein>
<keyword evidence="5 6" id="KW-0472">Membrane</keyword>
<accession>A0AA43RIG9</accession>
<feature type="transmembrane region" description="Helical" evidence="6">
    <location>
        <begin position="214"/>
        <end position="235"/>
    </location>
</feature>
<feature type="transmembrane region" description="Helical" evidence="6">
    <location>
        <begin position="122"/>
        <end position="142"/>
    </location>
</feature>
<feature type="transmembrane region" description="Helical" evidence="6">
    <location>
        <begin position="51"/>
        <end position="69"/>
    </location>
</feature>
<evidence type="ECO:0000256" key="3">
    <source>
        <dbReference type="ARBA" id="ARBA00022692"/>
    </source>
</evidence>
<comment type="subcellular location">
    <subcellularLocation>
        <location evidence="1">Cell membrane</location>
        <topology evidence="1">Multi-pass membrane protein</topology>
    </subcellularLocation>
</comment>